<evidence type="ECO:0000256" key="1">
    <source>
        <dbReference type="SAM" id="MobiDB-lite"/>
    </source>
</evidence>
<dbReference type="AlphaFoldDB" id="A0A0C2CQM3"/>
<feature type="compositionally biased region" description="Polar residues" evidence="1">
    <location>
        <begin position="1"/>
        <end position="10"/>
    </location>
</feature>
<proteinExistence type="predicted"/>
<organism evidence="2 3">
    <name type="scientific">Enhygromyxa salina</name>
    <dbReference type="NCBI Taxonomy" id="215803"/>
    <lineage>
        <taxon>Bacteria</taxon>
        <taxon>Pseudomonadati</taxon>
        <taxon>Myxococcota</taxon>
        <taxon>Polyangia</taxon>
        <taxon>Nannocystales</taxon>
        <taxon>Nannocystaceae</taxon>
        <taxon>Enhygromyxa</taxon>
    </lineage>
</organism>
<dbReference type="EMBL" id="JMCC02000157">
    <property type="protein sequence ID" value="KIG12020.1"/>
    <property type="molecule type" value="Genomic_DNA"/>
</dbReference>
<accession>A0A0C2CQM3</accession>
<evidence type="ECO:0000313" key="2">
    <source>
        <dbReference type="EMBL" id="KIG12020.1"/>
    </source>
</evidence>
<feature type="region of interest" description="Disordered" evidence="1">
    <location>
        <begin position="1"/>
        <end position="30"/>
    </location>
</feature>
<name>A0A0C2CQM3_9BACT</name>
<protein>
    <submittedName>
        <fullName evidence="2">Uncharacterized protein</fullName>
    </submittedName>
</protein>
<comment type="caution">
    <text evidence="2">The sequence shown here is derived from an EMBL/GenBank/DDBJ whole genome shotgun (WGS) entry which is preliminary data.</text>
</comment>
<reference evidence="2 3" key="1">
    <citation type="submission" date="2014-12" db="EMBL/GenBank/DDBJ databases">
        <title>Genome assembly of Enhygromyxa salina DSM 15201.</title>
        <authorList>
            <person name="Sharma G."/>
            <person name="Subramanian S."/>
        </authorList>
    </citation>
    <scope>NUCLEOTIDE SEQUENCE [LARGE SCALE GENOMIC DNA]</scope>
    <source>
        <strain evidence="2 3">DSM 15201</strain>
    </source>
</reference>
<evidence type="ECO:0000313" key="3">
    <source>
        <dbReference type="Proteomes" id="UP000031599"/>
    </source>
</evidence>
<dbReference type="Proteomes" id="UP000031599">
    <property type="component" value="Unassembled WGS sequence"/>
</dbReference>
<sequence length="59" mass="6347">MARQRATSSDPPAGHWFPRRPSRPRGSSEAKLDEVIAALGSMDLHMNQGLAPVGPPKRG</sequence>
<gene>
    <name evidence="2" type="ORF">DB30_02138</name>
</gene>